<evidence type="ECO:0000256" key="7">
    <source>
        <dbReference type="SAM" id="MobiDB-lite"/>
    </source>
</evidence>
<evidence type="ECO:0000313" key="9">
    <source>
        <dbReference type="EMBL" id="GFS06516.1"/>
    </source>
</evidence>
<dbReference type="EMBL" id="BMAT01002420">
    <property type="protein sequence ID" value="GFS06516.1"/>
    <property type="molecule type" value="Genomic_DNA"/>
</dbReference>
<dbReference type="InterPro" id="IPR000504">
    <property type="entry name" value="RRM_dom"/>
</dbReference>
<organism evidence="9 10">
    <name type="scientific">Elysia marginata</name>
    <dbReference type="NCBI Taxonomy" id="1093978"/>
    <lineage>
        <taxon>Eukaryota</taxon>
        <taxon>Metazoa</taxon>
        <taxon>Spiralia</taxon>
        <taxon>Lophotrochozoa</taxon>
        <taxon>Mollusca</taxon>
        <taxon>Gastropoda</taxon>
        <taxon>Heterobranchia</taxon>
        <taxon>Euthyneura</taxon>
        <taxon>Panpulmonata</taxon>
        <taxon>Sacoglossa</taxon>
        <taxon>Placobranchoidea</taxon>
        <taxon>Plakobranchidae</taxon>
        <taxon>Elysia</taxon>
    </lineage>
</organism>
<evidence type="ECO:0000256" key="6">
    <source>
        <dbReference type="PROSITE-ProRule" id="PRU00176"/>
    </source>
</evidence>
<comment type="subcellular location">
    <subcellularLocation>
        <location evidence="1">Nucleus</location>
        <location evidence="1">Nucleolus</location>
    </subcellularLocation>
</comment>
<feature type="region of interest" description="Disordered" evidence="7">
    <location>
        <begin position="1"/>
        <end position="40"/>
    </location>
</feature>
<dbReference type="InterPro" id="IPR035979">
    <property type="entry name" value="RBD_domain_sf"/>
</dbReference>
<reference evidence="9 10" key="1">
    <citation type="journal article" date="2021" name="Elife">
        <title>Chloroplast acquisition without the gene transfer in kleptoplastic sea slugs, Plakobranchus ocellatus.</title>
        <authorList>
            <person name="Maeda T."/>
            <person name="Takahashi S."/>
            <person name="Yoshida T."/>
            <person name="Shimamura S."/>
            <person name="Takaki Y."/>
            <person name="Nagai Y."/>
            <person name="Toyoda A."/>
            <person name="Suzuki Y."/>
            <person name="Arimoto A."/>
            <person name="Ishii H."/>
            <person name="Satoh N."/>
            <person name="Nishiyama T."/>
            <person name="Hasebe M."/>
            <person name="Maruyama T."/>
            <person name="Minagawa J."/>
            <person name="Obokata J."/>
            <person name="Shigenobu S."/>
        </authorList>
    </citation>
    <scope>NUCLEOTIDE SEQUENCE [LARGE SCALE GENOMIC DNA]</scope>
</reference>
<dbReference type="PANTHER" id="PTHR12311:SF7">
    <property type="entry name" value="ACTIVATOR OF BASAL TRANSCRIPTION 1"/>
    <property type="match status" value="1"/>
</dbReference>
<dbReference type="Gene3D" id="3.30.70.330">
    <property type="match status" value="1"/>
</dbReference>
<dbReference type="PROSITE" id="PS50102">
    <property type="entry name" value="RRM"/>
    <property type="match status" value="1"/>
</dbReference>
<dbReference type="SUPFAM" id="SSF54928">
    <property type="entry name" value="RNA-binding domain, RBD"/>
    <property type="match status" value="1"/>
</dbReference>
<evidence type="ECO:0000256" key="2">
    <source>
        <dbReference type="ARBA" id="ARBA00005819"/>
    </source>
</evidence>
<sequence>MDQHAETNTKKGSQTRSKSKLGSRVDVDLDPDQLRGKTSKAQGRSGVIYLSSVPEYMSVQKLRNIFSEYGEVGRTFFQPVEKSYTYKKGLLFTEGWVEFKDYRAAKYVTATLNATQVGGKKRNPWYSCIWTIKYLPNFTWTDVNADRELKRATYNSRIRADIAQVKKQTNFYVSNYEKSKTLGEMKKRREKRGDKFETRTFGEGVPQRLTDEEIKAQKKSKRPVGSKDIGDRKQNKQKKTFFGSDESASRQFVMKSIFS</sequence>
<keyword evidence="10" id="KW-1185">Reference proteome</keyword>
<feature type="region of interest" description="Disordered" evidence="7">
    <location>
        <begin position="183"/>
        <end position="202"/>
    </location>
</feature>
<dbReference type="AlphaFoldDB" id="A0AAV4ID36"/>
<feature type="compositionally biased region" description="Basic and acidic residues" evidence="7">
    <location>
        <begin position="183"/>
        <end position="200"/>
    </location>
</feature>
<gene>
    <name evidence="9" type="ORF">ElyMa_001226500</name>
</gene>
<accession>A0AAV4ID36</accession>
<dbReference type="InterPro" id="IPR012677">
    <property type="entry name" value="Nucleotide-bd_a/b_plait_sf"/>
</dbReference>
<dbReference type="Pfam" id="PF00076">
    <property type="entry name" value="RRM_1"/>
    <property type="match status" value="1"/>
</dbReference>
<dbReference type="InterPro" id="IPR034353">
    <property type="entry name" value="ABT1/ESF2_RRM"/>
</dbReference>
<dbReference type="Proteomes" id="UP000762676">
    <property type="component" value="Unassembled WGS sequence"/>
</dbReference>
<dbReference type="GO" id="GO:0000480">
    <property type="term" value="P:endonucleolytic cleavage in 5'-ETS of tricistronic rRNA transcript (SSU-rRNA, 5.8S rRNA, LSU-rRNA)"/>
    <property type="evidence" value="ECO:0007669"/>
    <property type="project" value="TreeGrafter"/>
</dbReference>
<dbReference type="GO" id="GO:0034462">
    <property type="term" value="P:small-subunit processome assembly"/>
    <property type="evidence" value="ECO:0007669"/>
    <property type="project" value="TreeGrafter"/>
</dbReference>
<feature type="region of interest" description="Disordered" evidence="7">
    <location>
        <begin position="207"/>
        <end position="248"/>
    </location>
</feature>
<dbReference type="GO" id="GO:0005730">
    <property type="term" value="C:nucleolus"/>
    <property type="evidence" value="ECO:0007669"/>
    <property type="project" value="UniProtKB-SubCell"/>
</dbReference>
<name>A0AAV4ID36_9GAST</name>
<comment type="caution">
    <text evidence="9">The sequence shown here is derived from an EMBL/GenBank/DDBJ whole genome shotgun (WGS) entry which is preliminary data.</text>
</comment>
<evidence type="ECO:0000259" key="8">
    <source>
        <dbReference type="PROSITE" id="PS50102"/>
    </source>
</evidence>
<evidence type="ECO:0000313" key="10">
    <source>
        <dbReference type="Proteomes" id="UP000762676"/>
    </source>
</evidence>
<dbReference type="PANTHER" id="PTHR12311">
    <property type="entry name" value="ACTIVATOR OF BASAL TRANSCRIPTION 1"/>
    <property type="match status" value="1"/>
</dbReference>
<evidence type="ECO:0000256" key="5">
    <source>
        <dbReference type="ARBA" id="ARBA00023242"/>
    </source>
</evidence>
<evidence type="ECO:0000256" key="4">
    <source>
        <dbReference type="ARBA" id="ARBA00022884"/>
    </source>
</evidence>
<keyword evidence="5" id="KW-0539">Nucleus</keyword>
<feature type="compositionally biased region" description="Basic and acidic residues" evidence="7">
    <location>
        <begin position="23"/>
        <end position="35"/>
    </location>
</feature>
<dbReference type="GO" id="GO:0000447">
    <property type="term" value="P:endonucleolytic cleavage in ITS1 to separate SSU-rRNA from 5.8S rRNA and LSU-rRNA from tricistronic rRNA transcript (SSU-rRNA, 5.8S rRNA, LSU-rRNA)"/>
    <property type="evidence" value="ECO:0007669"/>
    <property type="project" value="TreeGrafter"/>
</dbReference>
<evidence type="ECO:0000256" key="1">
    <source>
        <dbReference type="ARBA" id="ARBA00004604"/>
    </source>
</evidence>
<dbReference type="GO" id="GO:0000472">
    <property type="term" value="P:endonucleolytic cleavage to generate mature 5'-end of SSU-rRNA from (SSU-rRNA, 5.8S rRNA, LSU-rRNA)"/>
    <property type="evidence" value="ECO:0007669"/>
    <property type="project" value="TreeGrafter"/>
</dbReference>
<dbReference type="InterPro" id="IPR039119">
    <property type="entry name" value="ABT1/Esf2"/>
</dbReference>
<protein>
    <recommendedName>
        <fullName evidence="3">Activator of basal transcription 1</fullName>
    </recommendedName>
</protein>
<comment type="similarity">
    <text evidence="2">Belongs to the ESF2/ABP1 family.</text>
</comment>
<feature type="domain" description="RRM" evidence="8">
    <location>
        <begin position="46"/>
        <end position="121"/>
    </location>
</feature>
<evidence type="ECO:0000256" key="3">
    <source>
        <dbReference type="ARBA" id="ARBA00020737"/>
    </source>
</evidence>
<keyword evidence="4 6" id="KW-0694">RNA-binding</keyword>
<proteinExistence type="inferred from homology"/>
<dbReference type="CDD" id="cd12263">
    <property type="entry name" value="RRM_ABT1_like"/>
    <property type="match status" value="1"/>
</dbReference>
<dbReference type="GO" id="GO:0003723">
    <property type="term" value="F:RNA binding"/>
    <property type="evidence" value="ECO:0007669"/>
    <property type="project" value="UniProtKB-UniRule"/>
</dbReference>